<dbReference type="PANTHER" id="PTHR12226:SF2">
    <property type="entry name" value="MANNOSE-P-DOLICHOL UTILIZATION DEFECT 1 PROTEIN"/>
    <property type="match status" value="1"/>
</dbReference>
<evidence type="ECO:0000256" key="8">
    <source>
        <dbReference type="PIRNR" id="PIRNR023381"/>
    </source>
</evidence>
<evidence type="ECO:0000256" key="3">
    <source>
        <dbReference type="ARBA" id="ARBA00022692"/>
    </source>
</evidence>
<dbReference type="EMBL" id="UYYF01004296">
    <property type="protein sequence ID" value="VDN01761.1"/>
    <property type="molecule type" value="Genomic_DNA"/>
</dbReference>
<comment type="similarity">
    <text evidence="7 8">Belongs to the MPDU1 (TC 2.A.43.3) family.</text>
</comment>
<dbReference type="WBParaSite" id="TCLT_0000463001-mRNA-1">
    <property type="protein sequence ID" value="TCLT_0000463001-mRNA-1"/>
    <property type="gene ID" value="TCLT_0000463001"/>
</dbReference>
<keyword evidence="4" id="KW-0677">Repeat</keyword>
<dbReference type="AlphaFoldDB" id="A0A0N5CWB3"/>
<reference evidence="12" key="1">
    <citation type="submission" date="2017-02" db="UniProtKB">
        <authorList>
            <consortium name="WormBaseParasite"/>
        </authorList>
    </citation>
    <scope>IDENTIFICATION</scope>
</reference>
<keyword evidence="6 8" id="KW-0472">Membrane</keyword>
<dbReference type="GO" id="GO:0009312">
    <property type="term" value="P:oligosaccharide biosynthetic process"/>
    <property type="evidence" value="ECO:0007669"/>
    <property type="project" value="TreeGrafter"/>
</dbReference>
<feature type="transmembrane region" description="Helical" evidence="9">
    <location>
        <begin position="194"/>
        <end position="211"/>
    </location>
</feature>
<evidence type="ECO:0000313" key="12">
    <source>
        <dbReference type="WBParaSite" id="TCLT_0000463001-mRNA-1"/>
    </source>
</evidence>
<evidence type="ECO:0000256" key="4">
    <source>
        <dbReference type="ARBA" id="ARBA00022737"/>
    </source>
</evidence>
<accession>A0A0N5CWB3</accession>
<dbReference type="OrthoDB" id="271506at2759"/>
<reference evidence="10 11" key="2">
    <citation type="submission" date="2018-11" db="EMBL/GenBank/DDBJ databases">
        <authorList>
            <consortium name="Pathogen Informatics"/>
        </authorList>
    </citation>
    <scope>NUCLEOTIDE SEQUENCE [LARGE SCALE GENOMIC DNA]</scope>
</reference>
<dbReference type="PIRSF" id="PIRSF023381">
    <property type="entry name" value="MannP-dilichol_defect-1p"/>
    <property type="match status" value="1"/>
</dbReference>
<keyword evidence="2" id="KW-0813">Transport</keyword>
<evidence type="ECO:0000256" key="5">
    <source>
        <dbReference type="ARBA" id="ARBA00022989"/>
    </source>
</evidence>
<dbReference type="Pfam" id="PF04193">
    <property type="entry name" value="PQ-loop"/>
    <property type="match status" value="2"/>
</dbReference>
<proteinExistence type="inferred from homology"/>
<evidence type="ECO:0000256" key="1">
    <source>
        <dbReference type="ARBA" id="ARBA00004141"/>
    </source>
</evidence>
<dbReference type="STRING" id="103827.A0A0N5CWB3"/>
<protein>
    <recommendedName>
        <fullName evidence="8">Mannose-P-dolichol utilization defect 1 protein homolog</fullName>
    </recommendedName>
</protein>
<evidence type="ECO:0000256" key="2">
    <source>
        <dbReference type="ARBA" id="ARBA00022448"/>
    </source>
</evidence>
<dbReference type="GO" id="GO:0016020">
    <property type="term" value="C:membrane"/>
    <property type="evidence" value="ECO:0007669"/>
    <property type="project" value="UniProtKB-SubCell"/>
</dbReference>
<evidence type="ECO:0000256" key="6">
    <source>
        <dbReference type="ARBA" id="ARBA00023136"/>
    </source>
</evidence>
<comment type="subcellular location">
    <subcellularLocation>
        <location evidence="1 8">Membrane</location>
        <topology evidence="1 8">Multi-pass membrane protein</topology>
    </subcellularLocation>
</comment>
<dbReference type="InterPro" id="IPR006603">
    <property type="entry name" value="PQ-loop_rpt"/>
</dbReference>
<keyword evidence="5 8" id="KW-1133">Transmembrane helix</keyword>
<evidence type="ECO:0000256" key="9">
    <source>
        <dbReference type="SAM" id="Phobius"/>
    </source>
</evidence>
<feature type="transmembrane region" description="Helical" evidence="9">
    <location>
        <begin position="37"/>
        <end position="58"/>
    </location>
</feature>
<feature type="transmembrane region" description="Helical" evidence="9">
    <location>
        <begin position="79"/>
        <end position="103"/>
    </location>
</feature>
<feature type="transmembrane region" description="Helical" evidence="9">
    <location>
        <begin position="115"/>
        <end position="132"/>
    </location>
</feature>
<dbReference type="SMART" id="SM00679">
    <property type="entry name" value="CTNS"/>
    <property type="match status" value="2"/>
</dbReference>
<dbReference type="PANTHER" id="PTHR12226">
    <property type="entry name" value="MANNOSE-P-DOLICHOL UTILIZATION DEFECT 1 LEC35 -RELATED"/>
    <property type="match status" value="1"/>
</dbReference>
<evidence type="ECO:0000256" key="7">
    <source>
        <dbReference type="ARBA" id="ARBA00038475"/>
    </source>
</evidence>
<evidence type="ECO:0000313" key="10">
    <source>
        <dbReference type="EMBL" id="VDN01761.1"/>
    </source>
</evidence>
<sequence>MESLIASNIDALLHFLFPNDCYELVLLKYKFVHQECLSMFISRLLGIGITYTSLILFLPQILKIQLARSGKGISLLSQLLGLFPCFAISSYGYASGYIFRLVIIEFCSTHQWGDSFFVSIQMIIIIMQILWFSSRQTYALVFLAFCWTLSCAVMNNFVPLNLLALLQGIVIPFLVMAKVLQIRANYQEQSTGQLSLISVFFQFSGSAARIFTSWKETGDQLIIMNYLISAVLNGIIFSQFFIYWSNSMQTKKTA</sequence>
<dbReference type="Proteomes" id="UP000276776">
    <property type="component" value="Unassembled WGS sequence"/>
</dbReference>
<gene>
    <name evidence="10" type="ORF">TCLT_LOCUS4619</name>
</gene>
<keyword evidence="11" id="KW-1185">Reference proteome</keyword>
<name>A0A0N5CWB3_THECL</name>
<evidence type="ECO:0000313" key="11">
    <source>
        <dbReference type="Proteomes" id="UP000276776"/>
    </source>
</evidence>
<keyword evidence="3 8" id="KW-0812">Transmembrane</keyword>
<dbReference type="InterPro" id="IPR016817">
    <property type="entry name" value="MannP-dilichol_defect-1"/>
</dbReference>
<dbReference type="OMA" id="LQVLYYW"/>
<feature type="transmembrane region" description="Helical" evidence="9">
    <location>
        <begin position="223"/>
        <end position="244"/>
    </location>
</feature>
<dbReference type="Gene3D" id="1.20.1280.290">
    <property type="match status" value="1"/>
</dbReference>
<organism evidence="12">
    <name type="scientific">Thelazia callipaeda</name>
    <name type="common">Oriental eyeworm</name>
    <name type="synonym">Parasitic nematode</name>
    <dbReference type="NCBI Taxonomy" id="103827"/>
    <lineage>
        <taxon>Eukaryota</taxon>
        <taxon>Metazoa</taxon>
        <taxon>Ecdysozoa</taxon>
        <taxon>Nematoda</taxon>
        <taxon>Chromadorea</taxon>
        <taxon>Rhabditida</taxon>
        <taxon>Spirurina</taxon>
        <taxon>Spiruromorpha</taxon>
        <taxon>Thelazioidea</taxon>
        <taxon>Thelaziidae</taxon>
        <taxon>Thelazia</taxon>
    </lineage>
</organism>